<dbReference type="Pfam" id="PF01966">
    <property type="entry name" value="HD"/>
    <property type="match status" value="1"/>
</dbReference>
<keyword evidence="10 11" id="KW-0694">RNA-binding</keyword>
<gene>
    <name evidence="13" type="ORF">FHS56_001859</name>
</gene>
<dbReference type="GO" id="GO:0046872">
    <property type="term" value="F:metal ion binding"/>
    <property type="evidence" value="ECO:0007669"/>
    <property type="project" value="UniProtKB-KW"/>
</dbReference>
<evidence type="ECO:0000256" key="10">
    <source>
        <dbReference type="ARBA" id="ARBA00022884"/>
    </source>
</evidence>
<protein>
    <submittedName>
        <fullName evidence="13">Putative nucleotidyltransferase with HDIG domain</fullName>
    </submittedName>
</protein>
<sequence length="505" mass="57644">MMKLAIMNTFDFKKHLSEQPIFGYVQQAADALGVEAYVVGGYVRDCLLGRSTQDVDFVCVGSGIELAEKTAALISPNLKVNVYKNFGTAMFHFDGWQVEFVGARKESYRSDSRKPIVEDGTLEDDQKRRDFTINALAVRVNKDHWGELIDPFDGLKDLKSRIIRTPLDPDITFSDDPLRMLRAIRFASQLRFDINAGTFEAIIRNKERIKILSQERITEELNKIILSPEPSYGFKLLFAAGLLEYVLPELVALHGVEVIDGKGHKDNFYHTLKVLDNVAKVSDDLWLRWAALLHDIGKAPTKAFDPQVGWTFHGHEVVGAKMTRQIFRRLCLPNKEPLKKVETLVRLHLRPIALVKETVTDSAIRRLLFDAGEYLEDLMILCRADITSKDKSKVARFLSSFDKVEQKIMEVEERDRIRNFQPIVSGECIMYTFDLPPGRLIGEFKEAIKEAVLDGKIKNDFDQAFDLLLTLAKEKGLTPKKSKEEVKAWWQEQQALKQQEAAKRN</sequence>
<dbReference type="AlphaFoldDB" id="A0A846MRY2"/>
<keyword evidence="3" id="KW-0819">tRNA processing</keyword>
<dbReference type="PROSITE" id="PS51831">
    <property type="entry name" value="HD"/>
    <property type="match status" value="1"/>
</dbReference>
<accession>A0A846MRY2</accession>
<comment type="cofactor">
    <cofactor evidence="1">
        <name>Mg(2+)</name>
        <dbReference type="ChEBI" id="CHEBI:18420"/>
    </cofactor>
</comment>
<evidence type="ECO:0000256" key="5">
    <source>
        <dbReference type="ARBA" id="ARBA00022723"/>
    </source>
</evidence>
<dbReference type="CDD" id="cd00077">
    <property type="entry name" value="HDc"/>
    <property type="match status" value="1"/>
</dbReference>
<dbReference type="FunFam" id="3.30.460.10:FF:000033">
    <property type="entry name" value="Poly A polymerase head domain protein"/>
    <property type="match status" value="1"/>
</dbReference>
<keyword evidence="9" id="KW-0460">Magnesium</keyword>
<dbReference type="SMART" id="SM00471">
    <property type="entry name" value="HDc"/>
    <property type="match status" value="1"/>
</dbReference>
<dbReference type="RefSeq" id="WP_243844193.1">
    <property type="nucleotide sequence ID" value="NZ_JAASRN010000002.1"/>
</dbReference>
<dbReference type="InterPro" id="IPR006675">
    <property type="entry name" value="HDIG_dom"/>
</dbReference>
<dbReference type="InterPro" id="IPR006674">
    <property type="entry name" value="HD_domain"/>
</dbReference>
<dbReference type="NCBIfam" id="TIGR00277">
    <property type="entry name" value="HDIG"/>
    <property type="match status" value="1"/>
</dbReference>
<dbReference type="SUPFAM" id="SSF81301">
    <property type="entry name" value="Nucleotidyltransferase"/>
    <property type="match status" value="1"/>
</dbReference>
<dbReference type="InterPro" id="IPR050124">
    <property type="entry name" value="tRNA_CCA-adding_enzyme"/>
</dbReference>
<dbReference type="InterPro" id="IPR043519">
    <property type="entry name" value="NT_sf"/>
</dbReference>
<evidence type="ECO:0000313" key="13">
    <source>
        <dbReference type="EMBL" id="NIK74346.1"/>
    </source>
</evidence>
<dbReference type="Pfam" id="PF12627">
    <property type="entry name" value="PolyA_pol_RNAbd"/>
    <property type="match status" value="1"/>
</dbReference>
<keyword evidence="8" id="KW-0067">ATP-binding</keyword>
<dbReference type="InterPro" id="IPR002646">
    <property type="entry name" value="PolA_pol_head_dom"/>
</dbReference>
<dbReference type="GO" id="GO:0042245">
    <property type="term" value="P:RNA repair"/>
    <property type="evidence" value="ECO:0007669"/>
    <property type="project" value="UniProtKB-KW"/>
</dbReference>
<dbReference type="Gene3D" id="3.30.460.10">
    <property type="entry name" value="Beta Polymerase, domain 2"/>
    <property type="match status" value="1"/>
</dbReference>
<dbReference type="GO" id="GO:0008033">
    <property type="term" value="P:tRNA processing"/>
    <property type="evidence" value="ECO:0007669"/>
    <property type="project" value="UniProtKB-KW"/>
</dbReference>
<dbReference type="InterPro" id="IPR003607">
    <property type="entry name" value="HD/PDEase_dom"/>
</dbReference>
<dbReference type="Pfam" id="PF01743">
    <property type="entry name" value="PolyA_pol"/>
    <property type="match status" value="1"/>
</dbReference>
<name>A0A846MRY2_9BACT</name>
<evidence type="ECO:0000256" key="11">
    <source>
        <dbReference type="RuleBase" id="RU003953"/>
    </source>
</evidence>
<keyword evidence="14" id="KW-1185">Reference proteome</keyword>
<feature type="domain" description="HD" evidence="12">
    <location>
        <begin position="267"/>
        <end position="375"/>
    </location>
</feature>
<dbReference type="GO" id="GO:0003723">
    <property type="term" value="F:RNA binding"/>
    <property type="evidence" value="ECO:0007669"/>
    <property type="project" value="UniProtKB-KW"/>
</dbReference>
<dbReference type="EMBL" id="JAASRN010000002">
    <property type="protein sequence ID" value="NIK74346.1"/>
    <property type="molecule type" value="Genomic_DNA"/>
</dbReference>
<keyword evidence="7" id="KW-0692">RNA repair</keyword>
<dbReference type="CDD" id="cd05398">
    <property type="entry name" value="NT_ClassII-CCAase"/>
    <property type="match status" value="1"/>
</dbReference>
<dbReference type="InterPro" id="IPR032828">
    <property type="entry name" value="PolyA_RNA-bd"/>
</dbReference>
<comment type="similarity">
    <text evidence="11">Belongs to the tRNA nucleotidyltransferase/poly(A) polymerase family.</text>
</comment>
<organism evidence="13 14">
    <name type="scientific">Thermonema lapsum</name>
    <dbReference type="NCBI Taxonomy" id="28195"/>
    <lineage>
        <taxon>Bacteria</taxon>
        <taxon>Pseudomonadati</taxon>
        <taxon>Bacteroidota</taxon>
        <taxon>Cytophagia</taxon>
        <taxon>Cytophagales</taxon>
        <taxon>Thermonemataceae</taxon>
        <taxon>Thermonema</taxon>
    </lineage>
</organism>
<evidence type="ECO:0000256" key="7">
    <source>
        <dbReference type="ARBA" id="ARBA00022800"/>
    </source>
</evidence>
<dbReference type="Proteomes" id="UP000537126">
    <property type="component" value="Unassembled WGS sequence"/>
</dbReference>
<dbReference type="SUPFAM" id="SSF81891">
    <property type="entry name" value="Poly A polymerase C-terminal region-like"/>
    <property type="match status" value="1"/>
</dbReference>
<keyword evidence="4" id="KW-0548">Nucleotidyltransferase</keyword>
<evidence type="ECO:0000256" key="2">
    <source>
        <dbReference type="ARBA" id="ARBA00022679"/>
    </source>
</evidence>
<dbReference type="GO" id="GO:0005524">
    <property type="term" value="F:ATP binding"/>
    <property type="evidence" value="ECO:0007669"/>
    <property type="project" value="UniProtKB-KW"/>
</dbReference>
<evidence type="ECO:0000256" key="6">
    <source>
        <dbReference type="ARBA" id="ARBA00022741"/>
    </source>
</evidence>
<evidence type="ECO:0000256" key="1">
    <source>
        <dbReference type="ARBA" id="ARBA00001946"/>
    </source>
</evidence>
<evidence type="ECO:0000256" key="3">
    <source>
        <dbReference type="ARBA" id="ARBA00022694"/>
    </source>
</evidence>
<evidence type="ECO:0000313" key="14">
    <source>
        <dbReference type="Proteomes" id="UP000537126"/>
    </source>
</evidence>
<comment type="caution">
    <text evidence="13">The sequence shown here is derived from an EMBL/GenBank/DDBJ whole genome shotgun (WGS) entry which is preliminary data.</text>
</comment>
<proteinExistence type="inferred from homology"/>
<evidence type="ECO:0000256" key="4">
    <source>
        <dbReference type="ARBA" id="ARBA00022695"/>
    </source>
</evidence>
<reference evidence="13 14" key="1">
    <citation type="submission" date="2020-03" db="EMBL/GenBank/DDBJ databases">
        <title>Genomic Encyclopedia of Type Strains, Phase IV (KMG-IV): sequencing the most valuable type-strain genomes for metagenomic binning, comparative biology and taxonomic classification.</title>
        <authorList>
            <person name="Goeker M."/>
        </authorList>
    </citation>
    <scope>NUCLEOTIDE SEQUENCE [LARGE SCALE GENOMIC DNA]</scope>
    <source>
        <strain evidence="13 14">DSM 5718</strain>
    </source>
</reference>
<keyword evidence="2 11" id="KW-0808">Transferase</keyword>
<evidence type="ECO:0000256" key="8">
    <source>
        <dbReference type="ARBA" id="ARBA00022840"/>
    </source>
</evidence>
<keyword evidence="5" id="KW-0479">Metal-binding</keyword>
<evidence type="ECO:0000259" key="12">
    <source>
        <dbReference type="PROSITE" id="PS51831"/>
    </source>
</evidence>
<dbReference type="Gene3D" id="1.10.3090.10">
    <property type="entry name" value="cca-adding enzyme, domain 2"/>
    <property type="match status" value="1"/>
</dbReference>
<evidence type="ECO:0000256" key="9">
    <source>
        <dbReference type="ARBA" id="ARBA00022842"/>
    </source>
</evidence>
<dbReference type="PANTHER" id="PTHR47545">
    <property type="entry name" value="MULTIFUNCTIONAL CCA PROTEIN"/>
    <property type="match status" value="1"/>
</dbReference>
<dbReference type="GO" id="GO:0016779">
    <property type="term" value="F:nucleotidyltransferase activity"/>
    <property type="evidence" value="ECO:0007669"/>
    <property type="project" value="UniProtKB-KW"/>
</dbReference>
<dbReference type="PANTHER" id="PTHR47545:SF1">
    <property type="entry name" value="MULTIFUNCTIONAL CCA PROTEIN"/>
    <property type="match status" value="1"/>
</dbReference>
<keyword evidence="6" id="KW-0547">Nucleotide-binding</keyword>